<organism evidence="1 2">
    <name type="scientific">Nocardia cyriacigeorgica</name>
    <dbReference type="NCBI Taxonomy" id="135487"/>
    <lineage>
        <taxon>Bacteria</taxon>
        <taxon>Bacillati</taxon>
        <taxon>Actinomycetota</taxon>
        <taxon>Actinomycetes</taxon>
        <taxon>Mycobacteriales</taxon>
        <taxon>Nocardiaceae</taxon>
        <taxon>Nocardia</taxon>
    </lineage>
</organism>
<protein>
    <submittedName>
        <fullName evidence="1">Uncharacterized protein</fullName>
    </submittedName>
</protein>
<name>A0A4U8W759_9NOCA</name>
<dbReference type="Proteomes" id="UP000290439">
    <property type="component" value="Chromosome"/>
</dbReference>
<gene>
    <name evidence="1" type="ORF">NCTC10797_04271</name>
</gene>
<evidence type="ECO:0000313" key="2">
    <source>
        <dbReference type="Proteomes" id="UP000290439"/>
    </source>
</evidence>
<sequence>MTDPDDQPCGWVQWDDGTWSTLDACGMPSERRTLDELLDEVQRRTHGETADWRRPG</sequence>
<proteinExistence type="predicted"/>
<accession>A0A4U8W759</accession>
<dbReference type="RefSeq" id="WP_165448942.1">
    <property type="nucleotide sequence ID" value="NZ_JADLPI010000001.1"/>
</dbReference>
<evidence type="ECO:0000313" key="1">
    <source>
        <dbReference type="EMBL" id="VFB00475.1"/>
    </source>
</evidence>
<reference evidence="1 2" key="1">
    <citation type="submission" date="2019-02" db="EMBL/GenBank/DDBJ databases">
        <authorList>
            <consortium name="Pathogen Informatics"/>
        </authorList>
    </citation>
    <scope>NUCLEOTIDE SEQUENCE [LARGE SCALE GENOMIC DNA]</scope>
    <source>
        <strain evidence="1 2">3012STDY6756504</strain>
    </source>
</reference>
<dbReference type="AlphaFoldDB" id="A0A4U8W759"/>
<dbReference type="EMBL" id="LR215973">
    <property type="protein sequence ID" value="VFB00475.1"/>
    <property type="molecule type" value="Genomic_DNA"/>
</dbReference>